<dbReference type="Proteomes" id="UP000264313">
    <property type="component" value="Unassembled WGS sequence"/>
</dbReference>
<feature type="region of interest" description="Disordered" evidence="1">
    <location>
        <begin position="144"/>
        <end position="163"/>
    </location>
</feature>
<dbReference type="EMBL" id="DNAA01000163">
    <property type="protein sequence ID" value="HBA09277.1"/>
    <property type="molecule type" value="Genomic_DNA"/>
</dbReference>
<feature type="compositionally biased region" description="Polar residues" evidence="1">
    <location>
        <begin position="152"/>
        <end position="163"/>
    </location>
</feature>
<evidence type="ECO:0000256" key="1">
    <source>
        <dbReference type="SAM" id="MobiDB-lite"/>
    </source>
</evidence>
<feature type="signal peptide" evidence="2">
    <location>
        <begin position="1"/>
        <end position="22"/>
    </location>
</feature>
<feature type="chain" id="PRO_5016566883" description="DUF4124 domain-containing protein" evidence="2">
    <location>
        <begin position="23"/>
        <end position="163"/>
    </location>
</feature>
<dbReference type="AlphaFoldDB" id="A0A351RB56"/>
<proteinExistence type="predicted"/>
<evidence type="ECO:0008006" key="5">
    <source>
        <dbReference type="Google" id="ProtNLM"/>
    </source>
</evidence>
<keyword evidence="2" id="KW-0732">Signal</keyword>
<accession>A0A351RB56</accession>
<protein>
    <recommendedName>
        <fullName evidence="5">DUF4124 domain-containing protein</fullName>
    </recommendedName>
</protein>
<name>A0A351RB56_9PROT</name>
<reference evidence="3 4" key="1">
    <citation type="journal article" date="2018" name="Nat. Biotechnol.">
        <title>A standardized bacterial taxonomy based on genome phylogeny substantially revises the tree of life.</title>
        <authorList>
            <person name="Parks D.H."/>
            <person name="Chuvochina M."/>
            <person name="Waite D.W."/>
            <person name="Rinke C."/>
            <person name="Skarshewski A."/>
            <person name="Chaumeil P.A."/>
            <person name="Hugenholtz P."/>
        </authorList>
    </citation>
    <scope>NUCLEOTIDE SEQUENCE [LARGE SCALE GENOMIC DNA]</scope>
    <source>
        <strain evidence="3">UBA9958</strain>
    </source>
</reference>
<evidence type="ECO:0000313" key="4">
    <source>
        <dbReference type="Proteomes" id="UP000264313"/>
    </source>
</evidence>
<comment type="caution">
    <text evidence="3">The sequence shown here is derived from an EMBL/GenBank/DDBJ whole genome shotgun (WGS) entry which is preliminary data.</text>
</comment>
<dbReference type="STRING" id="1132855.GCA_000384255_01007"/>
<evidence type="ECO:0000256" key="2">
    <source>
        <dbReference type="SAM" id="SignalP"/>
    </source>
</evidence>
<evidence type="ECO:0000313" key="3">
    <source>
        <dbReference type="EMBL" id="HBA09277.1"/>
    </source>
</evidence>
<sequence>MKLFLLSITTCVVLCYTQVTTAATMYRCGNSFQDTPCANQNYSKTIKAAKASSTVAKSGDLSPYQVDADCKQRGDAAKKMMWLRQTGKTKEEQLESAEDEQAQALVNEVYNNRGTTLEVKNAIEQSCMQQKEQNKLAEELLKEAKRLKKTPYTPSGNTASEKY</sequence>
<gene>
    <name evidence="3" type="ORF">DCW48_06745</name>
</gene>
<organism evidence="3 4">
    <name type="scientific">Methylotenera mobilis</name>
    <dbReference type="NCBI Taxonomy" id="359408"/>
    <lineage>
        <taxon>Bacteria</taxon>
        <taxon>Pseudomonadati</taxon>
        <taxon>Pseudomonadota</taxon>
        <taxon>Betaproteobacteria</taxon>
        <taxon>Nitrosomonadales</taxon>
        <taxon>Methylophilaceae</taxon>
        <taxon>Methylotenera</taxon>
    </lineage>
</organism>